<dbReference type="EMBL" id="JARBHB010000004">
    <property type="protein sequence ID" value="KAJ8886662.1"/>
    <property type="molecule type" value="Genomic_DNA"/>
</dbReference>
<organism evidence="1 2">
    <name type="scientific">Dryococelus australis</name>
    <dbReference type="NCBI Taxonomy" id="614101"/>
    <lineage>
        <taxon>Eukaryota</taxon>
        <taxon>Metazoa</taxon>
        <taxon>Ecdysozoa</taxon>
        <taxon>Arthropoda</taxon>
        <taxon>Hexapoda</taxon>
        <taxon>Insecta</taxon>
        <taxon>Pterygota</taxon>
        <taxon>Neoptera</taxon>
        <taxon>Polyneoptera</taxon>
        <taxon>Phasmatodea</taxon>
        <taxon>Verophasmatodea</taxon>
        <taxon>Anareolatae</taxon>
        <taxon>Phasmatidae</taxon>
        <taxon>Eurycanthinae</taxon>
        <taxon>Dryococelus</taxon>
    </lineage>
</organism>
<evidence type="ECO:0000313" key="2">
    <source>
        <dbReference type="Proteomes" id="UP001159363"/>
    </source>
</evidence>
<protein>
    <submittedName>
        <fullName evidence="1">Uncharacterized protein</fullName>
    </submittedName>
</protein>
<evidence type="ECO:0000313" key="1">
    <source>
        <dbReference type="EMBL" id="KAJ8886662.1"/>
    </source>
</evidence>
<name>A0ABQ9HQN1_9NEOP</name>
<gene>
    <name evidence="1" type="ORF">PR048_012874</name>
</gene>
<proteinExistence type="predicted"/>
<accession>A0ABQ9HQN1</accession>
<reference evidence="1 2" key="1">
    <citation type="submission" date="2023-02" db="EMBL/GenBank/DDBJ databases">
        <title>LHISI_Scaffold_Assembly.</title>
        <authorList>
            <person name="Stuart O.P."/>
            <person name="Cleave R."/>
            <person name="Magrath M.J.L."/>
            <person name="Mikheyev A.S."/>
        </authorList>
    </citation>
    <scope>NUCLEOTIDE SEQUENCE [LARGE SCALE GENOMIC DNA]</scope>
    <source>
        <strain evidence="1">Daus_M_001</strain>
        <tissue evidence="1">Leg muscle</tissue>
    </source>
</reference>
<dbReference type="Proteomes" id="UP001159363">
    <property type="component" value="Chromosome X"/>
</dbReference>
<comment type="caution">
    <text evidence="1">The sequence shown here is derived from an EMBL/GenBank/DDBJ whole genome shotgun (WGS) entry which is preliminary data.</text>
</comment>
<sequence length="645" mass="72359">MLEVPFISELLELVQYILWPSICTKLIRYPMLGRPHLQCRNDFITGRGSQSEATYIHSLLAEGFLRGVVLDFLASGTFLHKTDYVLGHTWPKYMVTCSCQGTLNPFVRAVQLSTEATEWLLASTEIVTGLVWSKYLSNGGDFRLSLRSSKAFSCWSSQCQATSLSSNFRRGAERSATLGKNFDNAQVTVPCLASSLRQTVQKQVSHGPTMAAHGVHKRKCYARRAHKAATKATTLASYEVVEDTLKEMKALDVIEISVTSLSRNHPLKLWGIATVNGVYMPGAGNADICGSNVPASPVVVAQSSGCVVWPKCHQFLPMGRIEGIRDGASYTGKRDWGWIGKESATAFIRDPSQDSPGLSAKHEHLKFIPGKAVCAQCFQKLNKTLYLSFTEKNSTMMVISSQNSLLYNRLTTHVLLWMNLLFVYKGFLSVKEYKEWSKRLVTYYLAHLMRKTKFEVRCQNAGAFQKTKAEFKCSDYLSRKCNNLKTFFGRKLAKTKPNVTTDWRDKTGTDHGNTIHRRNAAVALDSGYTWKAAARLASCVMLSARCLETCKADNRESTAVLFNLNEFYLKFKETHACLKIQFSKFALLRPINNIYCYSPVSDTFCVCMTSAPKCEIMASATVSKMSYKDLMKLNVCDDWKENCML</sequence>
<keyword evidence="2" id="KW-1185">Reference proteome</keyword>